<evidence type="ECO:0000313" key="6">
    <source>
        <dbReference type="EMBL" id="KZS96230.1"/>
    </source>
</evidence>
<dbReference type="PROSITE" id="PS50865">
    <property type="entry name" value="ZF_MYND_2"/>
    <property type="match status" value="1"/>
</dbReference>
<proteinExistence type="predicted"/>
<dbReference type="SUPFAM" id="SSF144232">
    <property type="entry name" value="HIT/MYND zinc finger-like"/>
    <property type="match status" value="1"/>
</dbReference>
<organism evidence="6 7">
    <name type="scientific">Sistotremastrum niveocremeum HHB9708</name>
    <dbReference type="NCBI Taxonomy" id="1314777"/>
    <lineage>
        <taxon>Eukaryota</taxon>
        <taxon>Fungi</taxon>
        <taxon>Dikarya</taxon>
        <taxon>Basidiomycota</taxon>
        <taxon>Agaricomycotina</taxon>
        <taxon>Agaricomycetes</taxon>
        <taxon>Sistotremastrales</taxon>
        <taxon>Sistotremastraceae</taxon>
        <taxon>Sertulicium</taxon>
        <taxon>Sertulicium niveocremeum</taxon>
    </lineage>
</organism>
<feature type="domain" description="MYND-type" evidence="5">
    <location>
        <begin position="307"/>
        <end position="348"/>
    </location>
</feature>
<evidence type="ECO:0000256" key="4">
    <source>
        <dbReference type="PROSITE-ProRule" id="PRU00134"/>
    </source>
</evidence>
<dbReference type="PROSITE" id="PS01360">
    <property type="entry name" value="ZF_MYND_1"/>
    <property type="match status" value="1"/>
</dbReference>
<evidence type="ECO:0000313" key="7">
    <source>
        <dbReference type="Proteomes" id="UP000076722"/>
    </source>
</evidence>
<evidence type="ECO:0000256" key="3">
    <source>
        <dbReference type="ARBA" id="ARBA00022833"/>
    </source>
</evidence>
<keyword evidence="7" id="KW-1185">Reference proteome</keyword>
<dbReference type="Pfam" id="PF01753">
    <property type="entry name" value="zf-MYND"/>
    <property type="match status" value="1"/>
</dbReference>
<dbReference type="Gene3D" id="6.10.140.2220">
    <property type="match status" value="1"/>
</dbReference>
<reference evidence="6 7" key="1">
    <citation type="journal article" date="2016" name="Mol. Biol. Evol.">
        <title>Comparative Genomics of Early-Diverging Mushroom-Forming Fungi Provides Insights into the Origins of Lignocellulose Decay Capabilities.</title>
        <authorList>
            <person name="Nagy L.G."/>
            <person name="Riley R."/>
            <person name="Tritt A."/>
            <person name="Adam C."/>
            <person name="Daum C."/>
            <person name="Floudas D."/>
            <person name="Sun H."/>
            <person name="Yadav J.S."/>
            <person name="Pangilinan J."/>
            <person name="Larsson K.H."/>
            <person name="Matsuura K."/>
            <person name="Barry K."/>
            <person name="Labutti K."/>
            <person name="Kuo R."/>
            <person name="Ohm R.A."/>
            <person name="Bhattacharya S.S."/>
            <person name="Shirouzu T."/>
            <person name="Yoshinaga Y."/>
            <person name="Martin F.M."/>
            <person name="Grigoriev I.V."/>
            <person name="Hibbett D.S."/>
        </authorList>
    </citation>
    <scope>NUCLEOTIDE SEQUENCE [LARGE SCALE GENOMIC DNA]</scope>
    <source>
        <strain evidence="6 7">HHB9708</strain>
    </source>
</reference>
<name>A0A164XRS0_9AGAM</name>
<evidence type="ECO:0000259" key="5">
    <source>
        <dbReference type="PROSITE" id="PS50865"/>
    </source>
</evidence>
<dbReference type="EMBL" id="KV419399">
    <property type="protein sequence ID" value="KZS96230.1"/>
    <property type="molecule type" value="Genomic_DNA"/>
</dbReference>
<keyword evidence="1" id="KW-0479">Metal-binding</keyword>
<accession>A0A164XRS0</accession>
<keyword evidence="2 4" id="KW-0863">Zinc-finger</keyword>
<sequence>MNATKHTFDIVPDEPYVYEFTDQDVVLDLHGISVMLNYERGATEPRFRHAKLIKVATTRDFETARGFQTIDQGDLAPRTGLLFGKYPPSSNEETVPDLPSNMLAQPVPPGLQHLTPKQLETYYWQARNHEGCYDAIALFQYFIDLFPASTRLRVRSVKNDSPKEYYCLADARTIHEFELTDQLSLNMVSVLPERVTYISGLGHSNCHAVLGFAPPGRGPYFPETVLDLASLQFGEAGRGFKGRGTFVLEDTEEYVSRLATFSRAHNFEDSTRSERINEANIRDNVWLVTLAVKVKERWDNRQFVPWCDHCGAPPSLGHRLLRCSQCKQAYYCDAEHQLSAWPFHRHFCQTI</sequence>
<evidence type="ECO:0000256" key="2">
    <source>
        <dbReference type="ARBA" id="ARBA00022771"/>
    </source>
</evidence>
<dbReference type="OrthoDB" id="432970at2759"/>
<dbReference type="GO" id="GO:0008270">
    <property type="term" value="F:zinc ion binding"/>
    <property type="evidence" value="ECO:0007669"/>
    <property type="project" value="UniProtKB-KW"/>
</dbReference>
<evidence type="ECO:0000256" key="1">
    <source>
        <dbReference type="ARBA" id="ARBA00022723"/>
    </source>
</evidence>
<dbReference type="InterPro" id="IPR002893">
    <property type="entry name" value="Znf_MYND"/>
</dbReference>
<gene>
    <name evidence="6" type="ORF">SISNIDRAFT_450872</name>
</gene>
<keyword evidence="3" id="KW-0862">Zinc</keyword>
<dbReference type="Proteomes" id="UP000076722">
    <property type="component" value="Unassembled WGS sequence"/>
</dbReference>
<protein>
    <recommendedName>
        <fullName evidence="5">MYND-type domain-containing protein</fullName>
    </recommendedName>
</protein>
<dbReference type="AlphaFoldDB" id="A0A164XRS0"/>
<dbReference type="STRING" id="1314777.A0A164XRS0"/>